<feature type="region of interest" description="Disordered" evidence="1">
    <location>
        <begin position="276"/>
        <end position="493"/>
    </location>
</feature>
<gene>
    <name evidence="3" type="ORF">O6P43_010671</name>
</gene>
<feature type="compositionally biased region" description="Acidic residues" evidence="1">
    <location>
        <begin position="435"/>
        <end position="450"/>
    </location>
</feature>
<feature type="compositionally biased region" description="Polar residues" evidence="1">
    <location>
        <begin position="417"/>
        <end position="434"/>
    </location>
</feature>
<feature type="compositionally biased region" description="Basic and acidic residues" evidence="1">
    <location>
        <begin position="393"/>
        <end position="408"/>
    </location>
</feature>
<feature type="domain" description="BSD" evidence="2">
    <location>
        <begin position="186"/>
        <end position="238"/>
    </location>
</feature>
<dbReference type="GO" id="GO:0005737">
    <property type="term" value="C:cytoplasm"/>
    <property type="evidence" value="ECO:0007669"/>
    <property type="project" value="TreeGrafter"/>
</dbReference>
<dbReference type="Proteomes" id="UP001163823">
    <property type="component" value="Chromosome 4"/>
</dbReference>
<dbReference type="InterPro" id="IPR035925">
    <property type="entry name" value="BSD_dom_sf"/>
</dbReference>
<evidence type="ECO:0000313" key="3">
    <source>
        <dbReference type="EMBL" id="KAJ7972843.1"/>
    </source>
</evidence>
<name>A0AAD7Q0Z1_QUISA</name>
<dbReference type="InterPro" id="IPR005607">
    <property type="entry name" value="BSD_dom"/>
</dbReference>
<evidence type="ECO:0000256" key="1">
    <source>
        <dbReference type="SAM" id="MobiDB-lite"/>
    </source>
</evidence>
<comment type="caution">
    <text evidence="3">The sequence shown here is derived from an EMBL/GenBank/DDBJ whole genome shotgun (WGS) entry which is preliminary data.</text>
</comment>
<dbReference type="KEGG" id="qsa:O6P43_010671"/>
<feature type="compositionally biased region" description="Basic and acidic residues" evidence="1">
    <location>
        <begin position="301"/>
        <end position="323"/>
    </location>
</feature>
<feature type="compositionally biased region" description="Acidic residues" evidence="1">
    <location>
        <begin position="474"/>
        <end position="493"/>
    </location>
</feature>
<dbReference type="SUPFAM" id="SSF140383">
    <property type="entry name" value="BSD domain-like"/>
    <property type="match status" value="1"/>
</dbReference>
<accession>A0AAD7Q0Z1</accession>
<dbReference type="InterPro" id="IPR051494">
    <property type="entry name" value="BSD_domain-containing"/>
</dbReference>
<dbReference type="PROSITE" id="PS50858">
    <property type="entry name" value="BSD"/>
    <property type="match status" value="1"/>
</dbReference>
<feature type="region of interest" description="Disordered" evidence="1">
    <location>
        <begin position="1"/>
        <end position="61"/>
    </location>
</feature>
<feature type="compositionally biased region" description="Polar residues" evidence="1">
    <location>
        <begin position="38"/>
        <end position="50"/>
    </location>
</feature>
<organism evidence="3 4">
    <name type="scientific">Quillaja saponaria</name>
    <name type="common">Soap bark tree</name>
    <dbReference type="NCBI Taxonomy" id="32244"/>
    <lineage>
        <taxon>Eukaryota</taxon>
        <taxon>Viridiplantae</taxon>
        <taxon>Streptophyta</taxon>
        <taxon>Embryophyta</taxon>
        <taxon>Tracheophyta</taxon>
        <taxon>Spermatophyta</taxon>
        <taxon>Magnoliopsida</taxon>
        <taxon>eudicotyledons</taxon>
        <taxon>Gunneridae</taxon>
        <taxon>Pentapetalae</taxon>
        <taxon>rosids</taxon>
        <taxon>fabids</taxon>
        <taxon>Fabales</taxon>
        <taxon>Quillajaceae</taxon>
        <taxon>Quillaja</taxon>
    </lineage>
</organism>
<dbReference type="PANTHER" id="PTHR16019:SF5">
    <property type="entry name" value="BSD DOMAIN-CONTAINING PROTEIN 1"/>
    <property type="match status" value="1"/>
</dbReference>
<evidence type="ECO:0000313" key="4">
    <source>
        <dbReference type="Proteomes" id="UP001163823"/>
    </source>
</evidence>
<dbReference type="Pfam" id="PF03909">
    <property type="entry name" value="BSD"/>
    <property type="match status" value="1"/>
</dbReference>
<sequence>MDFFKSVFSDDPDSTKPGSVSESPGNAHKNEEQEDPDSNSSPNDHQSNPNGSDGGGWSFGGLMKTLSSKSESVIETYRRDLKEFSSGLKKEIEVAQGSLGTVGHVIDEFGNTVLKGTAQIVSQGKDTILAVDVEYDSDNSTSFLNNSQQSLNSKPYSRFDSQVRTIQGDASTYCEEPEDMNDYNKWKLEFSLNEKYEETEDLLEENNDVDSIYKMVVPNSVDHETFWTRYYYRVHKIKQTEVFRAKLVSAISREEEELSWDVDDDEENESKVEADIVNNKEDLGGNAKDAGLQVGSSVADAEDKKSTNIEKSGDSVGESKGEMRNNLLQNREPDNDSEPQPIVRENLVQESKVESLGVVDEKEYKSSNVDHGSNASVRESSTDKTSQLGGDTEVNKTDSVSKSDEKVALGRTADLGESSNKDNNTSLISRQPSVSEDEDLGWDEIEDLSSIEDKKPTQSGTPNKADLRKRLSAAEEDEDLSWDIEDDDEPVKT</sequence>
<dbReference type="PANTHER" id="PTHR16019">
    <property type="entry name" value="SYNAPSE-ASSOCIATED PROTEIN"/>
    <property type="match status" value="1"/>
</dbReference>
<dbReference type="EMBL" id="JARAOO010000004">
    <property type="protein sequence ID" value="KAJ7972844.1"/>
    <property type="molecule type" value="Genomic_DNA"/>
</dbReference>
<feature type="compositionally biased region" description="Polar residues" evidence="1">
    <location>
        <begin position="366"/>
        <end position="389"/>
    </location>
</feature>
<dbReference type="SMART" id="SM00751">
    <property type="entry name" value="BSD"/>
    <property type="match status" value="1"/>
</dbReference>
<evidence type="ECO:0000259" key="2">
    <source>
        <dbReference type="PROSITE" id="PS50858"/>
    </source>
</evidence>
<reference evidence="3" key="1">
    <citation type="journal article" date="2023" name="Science">
        <title>Elucidation of the pathway for biosynthesis of saponin adjuvants from the soapbark tree.</title>
        <authorList>
            <person name="Reed J."/>
            <person name="Orme A."/>
            <person name="El-Demerdash A."/>
            <person name="Owen C."/>
            <person name="Martin L.B.B."/>
            <person name="Misra R.C."/>
            <person name="Kikuchi S."/>
            <person name="Rejzek M."/>
            <person name="Martin A.C."/>
            <person name="Harkess A."/>
            <person name="Leebens-Mack J."/>
            <person name="Louveau T."/>
            <person name="Stephenson M.J."/>
            <person name="Osbourn A."/>
        </authorList>
    </citation>
    <scope>NUCLEOTIDE SEQUENCE</scope>
    <source>
        <strain evidence="3">S10</strain>
    </source>
</reference>
<protein>
    <submittedName>
        <fullName evidence="3">BSD domain-containing protein 1</fullName>
    </submittedName>
</protein>
<keyword evidence="4" id="KW-1185">Reference proteome</keyword>
<dbReference type="AlphaFoldDB" id="A0AAD7Q0Z1"/>
<dbReference type="EMBL" id="JARAOO010000004">
    <property type="protein sequence ID" value="KAJ7972843.1"/>
    <property type="molecule type" value="Genomic_DNA"/>
</dbReference>
<dbReference type="Gene3D" id="1.10.3970.10">
    <property type="entry name" value="BSD domain"/>
    <property type="match status" value="1"/>
</dbReference>
<proteinExistence type="predicted"/>